<protein>
    <submittedName>
        <fullName evidence="1">Uncharacterized protein</fullName>
    </submittedName>
</protein>
<feature type="non-terminal residue" evidence="1">
    <location>
        <position position="73"/>
    </location>
</feature>
<evidence type="ECO:0000313" key="2">
    <source>
        <dbReference type="Proteomes" id="UP000564964"/>
    </source>
</evidence>
<dbReference type="EMBL" id="DUGH01000078">
    <property type="protein sequence ID" value="HIH16379.1"/>
    <property type="molecule type" value="Genomic_DNA"/>
</dbReference>
<dbReference type="Gene3D" id="3.30.540.10">
    <property type="entry name" value="Fructose-1,6-Bisphosphatase, subunit A, domain 1"/>
    <property type="match status" value="1"/>
</dbReference>
<dbReference type="AlphaFoldDB" id="A0A7J4JIE9"/>
<proteinExistence type="predicted"/>
<evidence type="ECO:0000313" key="1">
    <source>
        <dbReference type="EMBL" id="HIH16379.1"/>
    </source>
</evidence>
<dbReference type="Proteomes" id="UP000564964">
    <property type="component" value="Unassembled WGS sequence"/>
</dbReference>
<dbReference type="SUPFAM" id="SSF56655">
    <property type="entry name" value="Carbohydrate phosphatase"/>
    <property type="match status" value="1"/>
</dbReference>
<name>A0A7J4JIE9_9ARCH</name>
<accession>A0A7J4JIE9</accession>
<gene>
    <name evidence="1" type="ORF">HA252_03165</name>
</gene>
<reference evidence="2" key="1">
    <citation type="journal article" date="2020" name="bioRxiv">
        <title>A rank-normalized archaeal taxonomy based on genome phylogeny resolves widespread incomplete and uneven classifications.</title>
        <authorList>
            <person name="Rinke C."/>
            <person name="Chuvochina M."/>
            <person name="Mussig A.J."/>
            <person name="Chaumeil P.-A."/>
            <person name="Waite D.W."/>
            <person name="Whitman W.B."/>
            <person name="Parks D.H."/>
            <person name="Hugenholtz P."/>
        </authorList>
    </citation>
    <scope>NUCLEOTIDE SEQUENCE [LARGE SCALE GENOMIC DNA]</scope>
</reference>
<comment type="caution">
    <text evidence="1">The sequence shown here is derived from an EMBL/GenBank/DDBJ whole genome shotgun (WGS) entry which is preliminary data.</text>
</comment>
<organism evidence="1 2">
    <name type="scientific">Candidatus Iainarchaeum sp</name>
    <dbReference type="NCBI Taxonomy" id="3101447"/>
    <lineage>
        <taxon>Archaea</taxon>
        <taxon>Candidatus Iainarchaeota</taxon>
        <taxon>Candidatus Iainarchaeia</taxon>
        <taxon>Candidatus Iainarchaeales</taxon>
        <taxon>Candidatus Iainarchaeaceae</taxon>
        <taxon>Candidatus Iainarchaeum</taxon>
    </lineage>
</organism>
<sequence length="73" mass="8062">MKERDAAMRAAQEAGKKLMGAWKQQKETAATKEGGSLQLVMDKLCEEGILGLLKKEFPDYNTLSEECGLEEKG</sequence>